<proteinExistence type="predicted"/>
<evidence type="ECO:0000313" key="1">
    <source>
        <dbReference type="EMBL" id="KIJ99041.1"/>
    </source>
</evidence>
<gene>
    <name evidence="1" type="ORF">K443DRAFT_680279</name>
</gene>
<dbReference type="HOGENOM" id="CLU_2688183_0_0_1"/>
<protein>
    <submittedName>
        <fullName evidence="1">Uncharacterized protein</fullName>
    </submittedName>
</protein>
<reference evidence="2" key="2">
    <citation type="submission" date="2015-01" db="EMBL/GenBank/DDBJ databases">
        <title>Evolutionary Origins and Diversification of the Mycorrhizal Mutualists.</title>
        <authorList>
            <consortium name="DOE Joint Genome Institute"/>
            <consortium name="Mycorrhizal Genomics Consortium"/>
            <person name="Kohler A."/>
            <person name="Kuo A."/>
            <person name="Nagy L.G."/>
            <person name="Floudas D."/>
            <person name="Copeland A."/>
            <person name="Barry K.W."/>
            <person name="Cichocki N."/>
            <person name="Veneault-Fourrey C."/>
            <person name="LaButti K."/>
            <person name="Lindquist E.A."/>
            <person name="Lipzen A."/>
            <person name="Lundell T."/>
            <person name="Morin E."/>
            <person name="Murat C."/>
            <person name="Riley R."/>
            <person name="Ohm R."/>
            <person name="Sun H."/>
            <person name="Tunlid A."/>
            <person name="Henrissat B."/>
            <person name="Grigoriev I.V."/>
            <person name="Hibbett D.S."/>
            <person name="Martin F."/>
        </authorList>
    </citation>
    <scope>NUCLEOTIDE SEQUENCE [LARGE SCALE GENOMIC DNA]</scope>
    <source>
        <strain evidence="2">LaAM-08-1</strain>
    </source>
</reference>
<dbReference type="AlphaFoldDB" id="A0A0C9XND8"/>
<name>A0A0C9XND8_9AGAR</name>
<sequence length="74" mass="8560">MWGFAVLVWGRTLPDNDMCTLEDLRRFVRPIARGRIVTRRSTVRGMNAISQVFPLNSVRPSNTPNNNLLYQKKN</sequence>
<keyword evidence="2" id="KW-1185">Reference proteome</keyword>
<dbReference type="Proteomes" id="UP000054477">
    <property type="component" value="Unassembled WGS sequence"/>
</dbReference>
<accession>A0A0C9XND8</accession>
<reference evidence="1 2" key="1">
    <citation type="submission" date="2014-04" db="EMBL/GenBank/DDBJ databases">
        <authorList>
            <consortium name="DOE Joint Genome Institute"/>
            <person name="Kuo A."/>
            <person name="Kohler A."/>
            <person name="Nagy L.G."/>
            <person name="Floudas D."/>
            <person name="Copeland A."/>
            <person name="Barry K.W."/>
            <person name="Cichocki N."/>
            <person name="Veneault-Fourrey C."/>
            <person name="LaButti K."/>
            <person name="Lindquist E.A."/>
            <person name="Lipzen A."/>
            <person name="Lundell T."/>
            <person name="Morin E."/>
            <person name="Murat C."/>
            <person name="Sun H."/>
            <person name="Tunlid A."/>
            <person name="Henrissat B."/>
            <person name="Grigoriev I.V."/>
            <person name="Hibbett D.S."/>
            <person name="Martin F."/>
            <person name="Nordberg H.P."/>
            <person name="Cantor M.N."/>
            <person name="Hua S.X."/>
        </authorList>
    </citation>
    <scope>NUCLEOTIDE SEQUENCE [LARGE SCALE GENOMIC DNA]</scope>
    <source>
        <strain evidence="1 2">LaAM-08-1</strain>
    </source>
</reference>
<dbReference type="EMBL" id="KN838655">
    <property type="protein sequence ID" value="KIJ99041.1"/>
    <property type="molecule type" value="Genomic_DNA"/>
</dbReference>
<organism evidence="1 2">
    <name type="scientific">Laccaria amethystina LaAM-08-1</name>
    <dbReference type="NCBI Taxonomy" id="1095629"/>
    <lineage>
        <taxon>Eukaryota</taxon>
        <taxon>Fungi</taxon>
        <taxon>Dikarya</taxon>
        <taxon>Basidiomycota</taxon>
        <taxon>Agaricomycotina</taxon>
        <taxon>Agaricomycetes</taxon>
        <taxon>Agaricomycetidae</taxon>
        <taxon>Agaricales</taxon>
        <taxon>Agaricineae</taxon>
        <taxon>Hydnangiaceae</taxon>
        <taxon>Laccaria</taxon>
    </lineage>
</organism>
<evidence type="ECO:0000313" key="2">
    <source>
        <dbReference type="Proteomes" id="UP000054477"/>
    </source>
</evidence>